<dbReference type="Gene3D" id="1.10.10.10">
    <property type="entry name" value="Winged helix-like DNA-binding domain superfamily/Winged helix DNA-binding domain"/>
    <property type="match status" value="1"/>
</dbReference>
<evidence type="ECO:0000313" key="4">
    <source>
        <dbReference type="Proteomes" id="UP000032221"/>
    </source>
</evidence>
<dbReference type="PANTHER" id="PTHR43252:SF2">
    <property type="entry name" value="TRANSCRIPTION REGULATOR, PADR-LIKE FAMILY"/>
    <property type="match status" value="1"/>
</dbReference>
<feature type="domain" description="Transcription regulator PadR N-terminal" evidence="2">
    <location>
        <begin position="130"/>
        <end position="198"/>
    </location>
</feature>
<dbReference type="AlphaFoldDB" id="A0A0D1LGJ0"/>
<organism evidence="3 4">
    <name type="scientific">Mycolicibacterium llatzerense</name>
    <dbReference type="NCBI Taxonomy" id="280871"/>
    <lineage>
        <taxon>Bacteria</taxon>
        <taxon>Bacillati</taxon>
        <taxon>Actinomycetota</taxon>
        <taxon>Actinomycetes</taxon>
        <taxon>Mycobacteriales</taxon>
        <taxon>Mycobacteriaceae</taxon>
        <taxon>Mycolicibacterium</taxon>
    </lineage>
</organism>
<dbReference type="SUPFAM" id="SSF46785">
    <property type="entry name" value="Winged helix' DNA-binding domain"/>
    <property type="match status" value="1"/>
</dbReference>
<feature type="compositionally biased region" description="Gly residues" evidence="1">
    <location>
        <begin position="96"/>
        <end position="106"/>
    </location>
</feature>
<keyword evidence="4" id="KW-1185">Reference proteome</keyword>
<feature type="compositionally biased region" description="Pro residues" evidence="1">
    <location>
        <begin position="1"/>
        <end position="10"/>
    </location>
</feature>
<dbReference type="InterPro" id="IPR005149">
    <property type="entry name" value="Tscrpt_reg_PadR_N"/>
</dbReference>
<dbReference type="RefSeq" id="WP_043985010.1">
    <property type="nucleotide sequence ID" value="NZ_BAAARC010000001.1"/>
</dbReference>
<comment type="caution">
    <text evidence="3">The sequence shown here is derived from an EMBL/GenBank/DDBJ whole genome shotgun (WGS) entry which is preliminary data.</text>
</comment>
<feature type="compositionally biased region" description="Basic and acidic residues" evidence="1">
    <location>
        <begin position="40"/>
        <end position="58"/>
    </location>
</feature>
<dbReference type="PATRIC" id="fig|280871.6.peg.1353"/>
<evidence type="ECO:0000256" key="1">
    <source>
        <dbReference type="SAM" id="MobiDB-lite"/>
    </source>
</evidence>
<dbReference type="InterPro" id="IPR011991">
    <property type="entry name" value="ArsR-like_HTH"/>
</dbReference>
<evidence type="ECO:0000259" key="2">
    <source>
        <dbReference type="Pfam" id="PF03551"/>
    </source>
</evidence>
<dbReference type="Pfam" id="PF03551">
    <property type="entry name" value="PadR"/>
    <property type="match status" value="1"/>
</dbReference>
<dbReference type="PANTHER" id="PTHR43252">
    <property type="entry name" value="TRANSCRIPTIONAL REGULATOR YQJI"/>
    <property type="match status" value="1"/>
</dbReference>
<reference evidence="3 4" key="1">
    <citation type="submission" date="2015-01" db="EMBL/GenBank/DDBJ databases">
        <title>Genome sequence of Mycobacterium llatzerense and Mycobacterium immunogenum recovered from brain abscess.</title>
        <authorList>
            <person name="Greninger A.L."/>
            <person name="Langelier C."/>
            <person name="Cunningham G."/>
            <person name="Chiu C.Y."/>
            <person name="Miller S."/>
        </authorList>
    </citation>
    <scope>NUCLEOTIDE SEQUENCE [LARGE SCALE GENOMIC DNA]</scope>
    <source>
        <strain evidence="3 4">CLUC14</strain>
    </source>
</reference>
<proteinExistence type="predicted"/>
<dbReference type="EMBL" id="JXST01000007">
    <property type="protein sequence ID" value="KIU17592.1"/>
    <property type="molecule type" value="Genomic_DNA"/>
</dbReference>
<dbReference type="CDD" id="cd00090">
    <property type="entry name" value="HTH_ARSR"/>
    <property type="match status" value="1"/>
</dbReference>
<sequence>MDTPFTPPGRPFDGGPFNHPSHGGGFGFAPGDRSPFVGPADRRARHDERRATRRDMREQFRDHVREHRGEGGPGFGFGPGFGGPGFGFGPGFGPGFGAGPFGPGGPRGRRHGGRGRPSGRSRRGDVRAAILKLLTERPMHGYEMTQEIAARSDGLWKPSPGSIYPTLQLLEDEGLIKPAESHGSKKTFELTDDGRTAADAIETAPWEEITEGADPAAMNLRNALGQLFGAVAQSVHSANAEQQQRILDIVNNARREIYQILGESD</sequence>
<dbReference type="InterPro" id="IPR036388">
    <property type="entry name" value="WH-like_DNA-bd_sf"/>
</dbReference>
<feature type="region of interest" description="Disordered" evidence="1">
    <location>
        <begin position="1"/>
        <end position="58"/>
    </location>
</feature>
<evidence type="ECO:0000313" key="3">
    <source>
        <dbReference type="EMBL" id="KIU17592.1"/>
    </source>
</evidence>
<protein>
    <submittedName>
        <fullName evidence="3">PadR family transcriptional regulator</fullName>
    </submittedName>
</protein>
<name>A0A0D1LGJ0_9MYCO</name>
<dbReference type="InterPro" id="IPR036390">
    <property type="entry name" value="WH_DNA-bd_sf"/>
</dbReference>
<gene>
    <name evidence="3" type="ORF">TL10_06565</name>
</gene>
<dbReference type="STRING" id="280871.TL10_06565"/>
<accession>A0A0D1LGJ0</accession>
<dbReference type="OrthoDB" id="1683430at2"/>
<dbReference type="Proteomes" id="UP000032221">
    <property type="component" value="Unassembled WGS sequence"/>
</dbReference>
<feature type="region of interest" description="Disordered" evidence="1">
    <location>
        <begin position="96"/>
        <end position="124"/>
    </location>
</feature>
<feature type="compositionally biased region" description="Basic residues" evidence="1">
    <location>
        <begin position="107"/>
        <end position="121"/>
    </location>
</feature>